<dbReference type="GO" id="GO:0031267">
    <property type="term" value="F:small GTPase binding"/>
    <property type="evidence" value="ECO:0007669"/>
    <property type="project" value="TreeGrafter"/>
</dbReference>
<evidence type="ECO:0000256" key="3">
    <source>
        <dbReference type="ARBA" id="ARBA00022927"/>
    </source>
</evidence>
<dbReference type="GO" id="GO:0005085">
    <property type="term" value="F:guanyl-nucleotide exchange factor activity"/>
    <property type="evidence" value="ECO:0007669"/>
    <property type="project" value="TreeGrafter"/>
</dbReference>
<dbReference type="PANTHER" id="PTHR15837:SF0">
    <property type="entry name" value="RAN GUANINE NUCLEOTIDE RELEASE FACTOR"/>
    <property type="match status" value="1"/>
</dbReference>
<keyword evidence="3" id="KW-0653">Protein transport</keyword>
<dbReference type="EMBL" id="HBKQ01031131">
    <property type="protein sequence ID" value="CAE2250635.1"/>
    <property type="molecule type" value="Transcribed_RNA"/>
</dbReference>
<sequence>MTDPVSQTEPSPAQPSAPYPPLPRYRPENSGAAKRPLFGGALTVGLPRSFLDVSDVREVPDHQEVWQDCSGAADASNSGSPGKRPGGQCLIVEILSYQDEVGDAEAARFFFDDLAEANEAPAHSGGRRLACAGTAMVGAQEAADEEDGENGGNLGEVDSGSTNVDHAGSGGASRDMEHLTGENLLPNLRTRTVASLCIGYQLIAKGRDFDISGRSRSEDQEVEWVRVELCAVRLRRIMTDLLVTLSTPVGKVLPFDVPDARAKLNTEGGQLQFSEEFRGVLGSLTVDDWSLFA</sequence>
<dbReference type="InterPro" id="IPR007681">
    <property type="entry name" value="Mog1"/>
</dbReference>
<reference evidence="5" key="1">
    <citation type="submission" date="2021-01" db="EMBL/GenBank/DDBJ databases">
        <authorList>
            <person name="Corre E."/>
            <person name="Pelletier E."/>
            <person name="Niang G."/>
            <person name="Scheremetjew M."/>
            <person name="Finn R."/>
            <person name="Kale V."/>
            <person name="Holt S."/>
            <person name="Cochrane G."/>
            <person name="Meng A."/>
            <person name="Brown T."/>
            <person name="Cohen L."/>
        </authorList>
    </citation>
    <scope>NUCLEOTIDE SEQUENCE</scope>
    <source>
        <strain evidence="5">Isolate 1302-5</strain>
    </source>
</reference>
<evidence type="ECO:0000256" key="4">
    <source>
        <dbReference type="SAM" id="MobiDB-lite"/>
    </source>
</evidence>
<dbReference type="GO" id="GO:0005634">
    <property type="term" value="C:nucleus"/>
    <property type="evidence" value="ECO:0007669"/>
    <property type="project" value="TreeGrafter"/>
</dbReference>
<dbReference type="Pfam" id="PF04603">
    <property type="entry name" value="Mog1"/>
    <property type="match status" value="1"/>
</dbReference>
<comment type="similarity">
    <text evidence="1">Belongs to the MOG1 family.</text>
</comment>
<evidence type="ECO:0000256" key="1">
    <source>
        <dbReference type="ARBA" id="ARBA00010307"/>
    </source>
</evidence>
<evidence type="ECO:0000256" key="2">
    <source>
        <dbReference type="ARBA" id="ARBA00022448"/>
    </source>
</evidence>
<dbReference type="PANTHER" id="PTHR15837">
    <property type="entry name" value="RAN GUANINE NUCLEOTIDE RELEASE FACTOR"/>
    <property type="match status" value="1"/>
</dbReference>
<dbReference type="Gene3D" id="3.40.1000.10">
    <property type="entry name" value="Mog1/PsbP, alpha/beta/alpha sandwich"/>
    <property type="match status" value="1"/>
</dbReference>
<keyword evidence="2" id="KW-0813">Transport</keyword>
<feature type="region of interest" description="Disordered" evidence="4">
    <location>
        <begin position="140"/>
        <end position="178"/>
    </location>
</feature>
<feature type="region of interest" description="Disordered" evidence="4">
    <location>
        <begin position="1"/>
        <end position="36"/>
    </location>
</feature>
<evidence type="ECO:0000313" key="5">
    <source>
        <dbReference type="EMBL" id="CAE2250635.1"/>
    </source>
</evidence>
<dbReference type="SUPFAM" id="SSF55724">
    <property type="entry name" value="Mog1p/PsbP-like"/>
    <property type="match status" value="1"/>
</dbReference>
<gene>
    <name evidence="5" type="ORF">OAUR00152_LOCUS21148</name>
</gene>
<dbReference type="InterPro" id="IPR016123">
    <property type="entry name" value="Mog1/PsbP_a/b/a-sand"/>
</dbReference>
<dbReference type="AlphaFoldDB" id="A0A7S4J414"/>
<name>A0A7S4J414_9STRA</name>
<organism evidence="5">
    <name type="scientific">Odontella aurita</name>
    <dbReference type="NCBI Taxonomy" id="265563"/>
    <lineage>
        <taxon>Eukaryota</taxon>
        <taxon>Sar</taxon>
        <taxon>Stramenopiles</taxon>
        <taxon>Ochrophyta</taxon>
        <taxon>Bacillariophyta</taxon>
        <taxon>Mediophyceae</taxon>
        <taxon>Biddulphiophycidae</taxon>
        <taxon>Eupodiscales</taxon>
        <taxon>Odontellaceae</taxon>
        <taxon>Odontella</taxon>
    </lineage>
</organism>
<proteinExistence type="inferred from homology"/>
<accession>A0A7S4J414</accession>
<dbReference type="GO" id="GO:0006606">
    <property type="term" value="P:protein import into nucleus"/>
    <property type="evidence" value="ECO:0007669"/>
    <property type="project" value="TreeGrafter"/>
</dbReference>
<protein>
    <submittedName>
        <fullName evidence="5">Uncharacterized protein</fullName>
    </submittedName>
</protein>
<feature type="compositionally biased region" description="Pro residues" evidence="4">
    <location>
        <begin position="12"/>
        <end position="24"/>
    </location>
</feature>